<accession>A0A131YR80</accession>
<organism evidence="2">
    <name type="scientific">Rhipicephalus appendiculatus</name>
    <name type="common">Brown ear tick</name>
    <dbReference type="NCBI Taxonomy" id="34631"/>
    <lineage>
        <taxon>Eukaryota</taxon>
        <taxon>Metazoa</taxon>
        <taxon>Ecdysozoa</taxon>
        <taxon>Arthropoda</taxon>
        <taxon>Chelicerata</taxon>
        <taxon>Arachnida</taxon>
        <taxon>Acari</taxon>
        <taxon>Parasitiformes</taxon>
        <taxon>Ixodida</taxon>
        <taxon>Ixodoidea</taxon>
        <taxon>Ixodidae</taxon>
        <taxon>Rhipicephalinae</taxon>
        <taxon>Rhipicephalus</taxon>
        <taxon>Rhipicephalus</taxon>
    </lineage>
</organism>
<sequence>MFRPLTLKSLILPLLCCYILTTSSPIPPLQDDGNDWNITQVLNTHERLWLYWETESNSFTVSDNDVSLRMNETCIRNQMIHINHTRYDFNVKMLVAGTEFTNTYYGIFDDAISPPKSMSVYDTADPSTPFQQMILGYADPDKFRCIVFFINSLEPTLETEPRDCEMYIPGNRVDDGPSPNCEVFYNRSCRNTINKPYGLSCRNIPE</sequence>
<keyword evidence="1" id="KW-0732">Signal</keyword>
<reference evidence="2" key="1">
    <citation type="journal article" date="2016" name="Ticks Tick Borne Dis.">
        <title>De novo assembly and annotation of the salivary gland transcriptome of Rhipicephalus appendiculatus male and female ticks during blood feeding.</title>
        <authorList>
            <person name="de Castro M.H."/>
            <person name="de Klerk D."/>
            <person name="Pienaar R."/>
            <person name="Latif A.A."/>
            <person name="Rees D.J."/>
            <person name="Mans B.J."/>
        </authorList>
    </citation>
    <scope>NUCLEOTIDE SEQUENCE</scope>
    <source>
        <tissue evidence="2">Salivary glands</tissue>
    </source>
</reference>
<feature type="signal peptide" evidence="1">
    <location>
        <begin position="1"/>
        <end position="23"/>
    </location>
</feature>
<evidence type="ECO:0000313" key="2">
    <source>
        <dbReference type="EMBL" id="JAP81764.1"/>
    </source>
</evidence>
<proteinExistence type="predicted"/>
<name>A0A131YR80_RHIAP</name>
<protein>
    <submittedName>
        <fullName evidence="2">Lipocalin</fullName>
    </submittedName>
</protein>
<dbReference type="AlphaFoldDB" id="A0A131YR80"/>
<dbReference type="InterPro" id="IPR012674">
    <property type="entry name" value="Calycin"/>
</dbReference>
<dbReference type="EMBL" id="GEDV01006793">
    <property type="protein sequence ID" value="JAP81764.1"/>
    <property type="molecule type" value="Transcribed_RNA"/>
</dbReference>
<evidence type="ECO:0000256" key="1">
    <source>
        <dbReference type="SAM" id="SignalP"/>
    </source>
</evidence>
<feature type="chain" id="PRO_5007285893" evidence="1">
    <location>
        <begin position="24"/>
        <end position="206"/>
    </location>
</feature>
<dbReference type="SUPFAM" id="SSF50814">
    <property type="entry name" value="Lipocalins"/>
    <property type="match status" value="1"/>
</dbReference>
<dbReference type="Gene3D" id="2.40.128.20">
    <property type="match status" value="1"/>
</dbReference>